<feature type="compositionally biased region" description="Low complexity" evidence="1">
    <location>
        <begin position="551"/>
        <end position="560"/>
    </location>
</feature>
<feature type="compositionally biased region" description="Acidic residues" evidence="1">
    <location>
        <begin position="83"/>
        <end position="96"/>
    </location>
</feature>
<feature type="region of interest" description="Disordered" evidence="1">
    <location>
        <begin position="991"/>
        <end position="1047"/>
    </location>
</feature>
<evidence type="ECO:0000256" key="1">
    <source>
        <dbReference type="SAM" id="MobiDB-lite"/>
    </source>
</evidence>
<feature type="compositionally biased region" description="Polar residues" evidence="1">
    <location>
        <begin position="922"/>
        <end position="932"/>
    </location>
</feature>
<feature type="compositionally biased region" description="Low complexity" evidence="1">
    <location>
        <begin position="1014"/>
        <end position="1026"/>
    </location>
</feature>
<dbReference type="InterPro" id="IPR024095">
    <property type="entry name" value="Vesicle_P115"/>
</dbReference>
<feature type="compositionally biased region" description="Low complexity" evidence="1">
    <location>
        <begin position="1348"/>
        <end position="1375"/>
    </location>
</feature>
<protein>
    <recommendedName>
        <fullName evidence="4">RING-type E3 ubiquitin transferase</fullName>
    </recommendedName>
</protein>
<reference evidence="2" key="1">
    <citation type="submission" date="2017-08" db="EMBL/GenBank/DDBJ databases">
        <authorList>
            <person name="Polle J.E."/>
            <person name="Barry K."/>
            <person name="Cushman J."/>
            <person name="Schmutz J."/>
            <person name="Tran D."/>
            <person name="Hathwaick L.T."/>
            <person name="Yim W.C."/>
            <person name="Jenkins J."/>
            <person name="Mckie-Krisberg Z.M."/>
            <person name="Prochnik S."/>
            <person name="Lindquist E."/>
            <person name="Dockter R.B."/>
            <person name="Adam C."/>
            <person name="Molina H."/>
            <person name="Bunkerborg J."/>
            <person name="Jin E."/>
            <person name="Buchheim M."/>
            <person name="Magnuson J."/>
        </authorList>
    </citation>
    <scope>NUCLEOTIDE SEQUENCE</scope>
    <source>
        <strain evidence="2">CCAP 19/18</strain>
    </source>
</reference>
<feature type="compositionally biased region" description="Basic and acidic residues" evidence="1">
    <location>
        <begin position="375"/>
        <end position="389"/>
    </location>
</feature>
<dbReference type="InterPro" id="IPR003903">
    <property type="entry name" value="UIM_dom"/>
</dbReference>
<name>A0ABQ7GUP6_DUNSA</name>
<feature type="compositionally biased region" description="Pro residues" evidence="1">
    <location>
        <begin position="1376"/>
        <end position="1389"/>
    </location>
</feature>
<comment type="caution">
    <text evidence="2">The sequence shown here is derived from an EMBL/GenBank/DDBJ whole genome shotgun (WGS) entry which is preliminary data.</text>
</comment>
<evidence type="ECO:0000313" key="2">
    <source>
        <dbReference type="EMBL" id="KAF5838327.1"/>
    </source>
</evidence>
<feature type="compositionally biased region" description="Basic and acidic residues" evidence="1">
    <location>
        <begin position="414"/>
        <end position="431"/>
    </location>
</feature>
<feature type="compositionally biased region" description="Low complexity" evidence="1">
    <location>
        <begin position="432"/>
        <end position="461"/>
    </location>
</feature>
<keyword evidence="3" id="KW-1185">Reference proteome</keyword>
<feature type="region of interest" description="Disordered" evidence="1">
    <location>
        <begin position="1"/>
        <end position="174"/>
    </location>
</feature>
<dbReference type="PROSITE" id="PS50330">
    <property type="entry name" value="UIM"/>
    <property type="match status" value="1"/>
</dbReference>
<accession>A0ABQ7GUP6</accession>
<dbReference type="Proteomes" id="UP000815325">
    <property type="component" value="Unassembled WGS sequence"/>
</dbReference>
<proteinExistence type="predicted"/>
<feature type="compositionally biased region" description="Polar residues" evidence="1">
    <location>
        <begin position="1153"/>
        <end position="1172"/>
    </location>
</feature>
<feature type="compositionally biased region" description="Pro residues" evidence="1">
    <location>
        <begin position="1027"/>
        <end position="1043"/>
    </location>
</feature>
<feature type="compositionally biased region" description="Low complexity" evidence="1">
    <location>
        <begin position="1469"/>
        <end position="1497"/>
    </location>
</feature>
<sequence>MRKQDGAVPPLVSDSDETDGEPPPLLDEESDDESDKPPPLIDSDEQDEEEEDEEDDGPPPLLSDEGSNGVLSKEGSEGPPDLISDDSDDDDEEDDEGKWQARGFKTGFLNKQGAPRPAQPYGQRGVGRREQVLRPTTASAPGQKVPAGTTASTKKARPKAETRQPDQAPQMASLSHLAKIQEERQKEREALRGMMDFLPKERAHMDVCLGRCCLRPGSLGWGGKWNCDKQAFKVKEADRRLQMSCSNGCALLFHYPSCWRNFKEGYRAMLGEEVEDVVLRGKKKMIPFPCHTDGCGGYIRQAILLEGSRGESFKQKQYDIPPELEEQLQAAKQKKREEQVARCSKRKPTEQEAQDAAVLAGKEAAKKQFNKKKMRKEEAAGAQGDKQEEQQAGAAAGQAHVEGWTEVGGLSRGLRKEAAREARDRTKDAAAREAAAAGLKAAKDAQAQAPAAGAAASSASGGIKIARRAQPELQQQQQQQQAMQMEFGAEAVPCLPEFLIPDDVMLKPLHKVAEEEEAEAERRRVLAASSRAHKEQQEQQEQVHQQERAGAEAQKAIAKQAANAEAQQALQRKKKKAMKVDLGSLLQETGGTERETVSPEASSSTMQKDKKYVPHQGAAVQQQTTFSMSNFPTLEDAIMAPRHGKEKEEVILMDDMLEALRQLKISINEIHFTQHLLIECLDVRSILEVGQSVEDVVNTLCANAGSEVIQMEVFERQDAVAITTANVEQAQHCMVQLQLQQVYRRKIQLCFLEDFPSHALLNQLMTDMHATDQANSDLTAANFPSLHGSEAANTSRPTPSFPSNPPHTRAVPLCPQTGRPLTTEPSPPPPPRESLATSAREFAAKADSSHPSLNPTARAFAPLSSSAAGASLGRLTPSCSSASSQVGASDAGASTAASAAARSGTAAHHLQQQRQQQQQQQHLPGSSTSAGQQEALASVQAGRTGPVTAAGVAGDEEDVALQLALEMSKQDTRMREEELEEAERAALAAISSAPAPESPAAADDQSITKPPVTAPAAAAEVASARGSPPPAGPPVAVPSPPSTQPTDDIIRRYDALHFSITNTHVLGHYRAYTQFQLPGGFFRDPHLVNGQERCGLALFNIDSQTLEGLWETTEYDTATQNVIFKKVEDSPPLPIHQAKALLDQGGVPLMLNPSPNASRDTQYSLPPQSKLSGPLTSAVVRMMLLGTQAPARPSSTSRTPEVPAPPPTVASPPPQVRRGSPAPPPPPHPSLSLLHAASPPPRTAAASPAPPQQPPHAPAPAAPATAQPVPPPRQQPPTASMPHMSPDAQLQSSLSSALATKGGAPAQTAAAAAGPRPPGPAIPFLPPALAHLMSARMGLGGTRPPQQPHVQQPLQQESQQQKPISTTAVRPSPAALSPPPFSSPSPPAPAAAVAAVSSPSPPPMPAAALSPTLPAAPADMAVPPPSSSSPAPVAASPVPPTIQPAPHEPSGATSAATLAMPPQPPTGPTNPTTVAGAVPPAAARASPSLQAASLAGGVAPKPGTVPAAPGGTKPTSIQARLMCVMCGTRRATWFNMVCKHMGPCEVCLPQGESAYKQCFKCGGGTKLHRVF</sequence>
<feature type="compositionally biased region" description="Acidic residues" evidence="1">
    <location>
        <begin position="14"/>
        <end position="34"/>
    </location>
</feature>
<feature type="compositionally biased region" description="Low complexity" evidence="1">
    <location>
        <begin position="991"/>
        <end position="1002"/>
    </location>
</feature>
<feature type="compositionally biased region" description="Acidic residues" evidence="1">
    <location>
        <begin position="42"/>
        <end position="57"/>
    </location>
</feature>
<feature type="compositionally biased region" description="Low complexity" evidence="1">
    <location>
        <begin position="1288"/>
        <end position="1314"/>
    </location>
</feature>
<dbReference type="PANTHER" id="PTHR10013">
    <property type="entry name" value="GENERAL VESICULAR TRANSPORT FACTOR P115"/>
    <property type="match status" value="1"/>
</dbReference>
<feature type="region of interest" description="Disordered" evidence="1">
    <location>
        <begin position="780"/>
        <end position="857"/>
    </location>
</feature>
<feature type="compositionally biased region" description="Pro residues" evidence="1">
    <location>
        <begin position="1315"/>
        <end position="1326"/>
    </location>
</feature>
<feature type="region of interest" description="Disordered" evidence="1">
    <location>
        <begin position="1189"/>
        <end position="1497"/>
    </location>
</feature>
<feature type="region of interest" description="Disordered" evidence="1">
    <location>
        <begin position="1146"/>
        <end position="1172"/>
    </location>
</feature>
<feature type="region of interest" description="Disordered" evidence="1">
    <location>
        <begin position="520"/>
        <end position="560"/>
    </location>
</feature>
<feature type="region of interest" description="Disordered" evidence="1">
    <location>
        <begin position="894"/>
        <end position="942"/>
    </location>
</feature>
<feature type="compositionally biased region" description="Pro residues" evidence="1">
    <location>
        <begin position="1238"/>
        <end position="1261"/>
    </location>
</feature>
<feature type="compositionally biased region" description="Low complexity" evidence="1">
    <location>
        <begin position="894"/>
        <end position="921"/>
    </location>
</feature>
<evidence type="ECO:0008006" key="4">
    <source>
        <dbReference type="Google" id="ProtNLM"/>
    </source>
</evidence>
<dbReference type="PANTHER" id="PTHR10013:SF0">
    <property type="entry name" value="GENERAL VESICULAR TRANSPORT FACTOR P115"/>
    <property type="match status" value="1"/>
</dbReference>
<feature type="compositionally biased region" description="Pro residues" evidence="1">
    <location>
        <begin position="1437"/>
        <end position="1447"/>
    </location>
</feature>
<gene>
    <name evidence="2" type="ORF">DUNSADRAFT_2998</name>
</gene>
<feature type="region of interest" description="Disordered" evidence="1">
    <location>
        <begin position="330"/>
        <end position="482"/>
    </location>
</feature>
<evidence type="ECO:0000313" key="3">
    <source>
        <dbReference type="Proteomes" id="UP000815325"/>
    </source>
</evidence>
<dbReference type="EMBL" id="MU069582">
    <property type="protein sequence ID" value="KAF5838327.1"/>
    <property type="molecule type" value="Genomic_DNA"/>
</dbReference>
<feature type="compositionally biased region" description="Pro residues" evidence="1">
    <location>
        <begin position="1202"/>
        <end position="1229"/>
    </location>
</feature>
<organism evidence="2 3">
    <name type="scientific">Dunaliella salina</name>
    <name type="common">Green alga</name>
    <name type="synonym">Protococcus salinus</name>
    <dbReference type="NCBI Taxonomy" id="3046"/>
    <lineage>
        <taxon>Eukaryota</taxon>
        <taxon>Viridiplantae</taxon>
        <taxon>Chlorophyta</taxon>
        <taxon>core chlorophytes</taxon>
        <taxon>Chlorophyceae</taxon>
        <taxon>CS clade</taxon>
        <taxon>Chlamydomonadales</taxon>
        <taxon>Dunaliellaceae</taxon>
        <taxon>Dunaliella</taxon>
    </lineage>
</organism>
<feature type="compositionally biased region" description="Low complexity" evidence="1">
    <location>
        <begin position="390"/>
        <end position="402"/>
    </location>
</feature>
<feature type="region of interest" description="Disordered" evidence="1">
    <location>
        <begin position="585"/>
        <end position="626"/>
    </location>
</feature>
<feature type="compositionally biased region" description="Low complexity" evidence="1">
    <location>
        <begin position="1406"/>
        <end position="1421"/>
    </location>
</feature>